<evidence type="ECO:0000259" key="6">
    <source>
        <dbReference type="SMART" id="SM00761"/>
    </source>
</evidence>
<dbReference type="InterPro" id="IPR039774">
    <property type="entry name" value="Sin3-like"/>
</dbReference>
<evidence type="ECO:0000313" key="7">
    <source>
        <dbReference type="EMBL" id="GMI14240.1"/>
    </source>
</evidence>
<dbReference type="PROSITE" id="PS51477">
    <property type="entry name" value="PAH"/>
    <property type="match status" value="1"/>
</dbReference>
<feature type="region of interest" description="Disordered" evidence="5">
    <location>
        <begin position="786"/>
        <end position="819"/>
    </location>
</feature>
<dbReference type="PANTHER" id="PTHR12346">
    <property type="entry name" value="SIN3B-RELATED"/>
    <property type="match status" value="1"/>
</dbReference>
<evidence type="ECO:0000256" key="5">
    <source>
        <dbReference type="SAM" id="MobiDB-lite"/>
    </source>
</evidence>
<dbReference type="Proteomes" id="UP001165122">
    <property type="component" value="Unassembled WGS sequence"/>
</dbReference>
<dbReference type="FunFam" id="1.20.1160.11:FF:000003">
    <property type="entry name" value="Paired amphipathic helix SIN3-like protein"/>
    <property type="match status" value="1"/>
</dbReference>
<sequence>MRELRVEDALQYLDQVKMEFGDRPHIYNEQAQPPPPAANQPTGQPVEFDHAINYVTTIKKRFANEPETYKAFLEILHTYQKEQRGIKEVLDEVSNLFADHPDLLKEFTYFLPDQVQEQAKKQLQELVAKKQKIRREGGNSRNVHHAVRQPAPHQPEYQQHTLGYNPGALATGGFNPVLSFGATKPRSSSRELEIIESAVYGLVSFNPAKPPKKVEMSAAQAAVSFGRPRAIPVPPEQPTVGEASFFEQVRVHLSQRELQAENKPANNPKHTPYTEFLKLLHIHAAQLLTKEDLLSMIRVLLWYGHSARPPKDDFTEPAKKKIVDALIEGFTKVMQERGPFAKQERLQEEKGKYGTASVKRTFEIAMMKGENGEEPSMTSEEGKKRATPSYRSYPTDFPPFTIFNFSDRNESDDDILNNGVVSVPKWGIEERDFKERGNCHEAVLFQLEDQRFEVDMAIDANAATLRILAPVEEEISILRKQEEADGQPIGRMTYKLKRRTFTTSHVAAIARVYGDDGDEILQHLKRNPAAVLPVVIKRLKQKDVEWRQVRTELNKKWKALHERVHQGALDFETVAVKRSLTAQHEDKALLTPWASNTVSKDSFKMDAESLKLAYILVSDCARSDMFETDLDTSRVWTEFMMPFFGLDPVTLLRQTHAEYLPPVYPVGSKIYTAFGIGVVEHYSNDKQFYKVKFPFGMAHLNPNSIFYPLFGTSSEEDIKIYGRSNHRLKPLTLPKLVAKRRKIMEKTVHGDVKPTTVQKAMVTKHMFIFLRLFGQICYMLKGIRDDEDAKVNPPKPPGKKGSKKKGKKGFQKGNKARSMALAKNKGVPFDDPEPEPEPAPGSAADVEMIYAPEVKKEPNSGSSTPTEENKEPDQDMRKVAAHIANPNKYFGLVGLLKSRVRNSTDQTVYEAGVRQMFDSERIGNTAYLPDLIIRATDAMLHIIGADDEKEGCGNGFLRDIYISTRNYTVDDDNLMYTVKEYSKSLPRHSNFMETVFEISYNKITTDFVSQFRGDGKLLVEEEKEKEKGGEKTGGAEVSDAMDVEGEIEGGGKRIK</sequence>
<reference evidence="8" key="1">
    <citation type="journal article" date="2023" name="Commun. Biol.">
        <title>Genome analysis of Parmales, the sister group of diatoms, reveals the evolutionary specialization of diatoms from phago-mixotrophs to photoautotrophs.</title>
        <authorList>
            <person name="Ban H."/>
            <person name="Sato S."/>
            <person name="Yoshikawa S."/>
            <person name="Yamada K."/>
            <person name="Nakamura Y."/>
            <person name="Ichinomiya M."/>
            <person name="Sato N."/>
            <person name="Blanc-Mathieu R."/>
            <person name="Endo H."/>
            <person name="Kuwata A."/>
            <person name="Ogata H."/>
        </authorList>
    </citation>
    <scope>NUCLEOTIDE SEQUENCE [LARGE SCALE GENOMIC DNA]</scope>
    <source>
        <strain evidence="8">NIES 3700</strain>
    </source>
</reference>
<evidence type="ECO:0000256" key="4">
    <source>
        <dbReference type="PROSITE-ProRule" id="PRU00810"/>
    </source>
</evidence>
<evidence type="ECO:0000256" key="3">
    <source>
        <dbReference type="ARBA" id="ARBA00023242"/>
    </source>
</evidence>
<dbReference type="InterPro" id="IPR013194">
    <property type="entry name" value="HDAC_interact_dom"/>
</dbReference>
<protein>
    <recommendedName>
        <fullName evidence="6">Histone deacetylase interacting domain-containing protein</fullName>
    </recommendedName>
</protein>
<accession>A0A9W7KWX6</accession>
<feature type="region of interest" description="Disordered" evidence="5">
    <location>
        <begin position="1019"/>
        <end position="1055"/>
    </location>
</feature>
<feature type="region of interest" description="Disordered" evidence="5">
    <location>
        <begin position="132"/>
        <end position="161"/>
    </location>
</feature>
<keyword evidence="2" id="KW-0677">Repeat</keyword>
<dbReference type="Pfam" id="PF08295">
    <property type="entry name" value="Sin3_corepress"/>
    <property type="match status" value="1"/>
</dbReference>
<comment type="caution">
    <text evidence="7">The sequence shown here is derived from an EMBL/GenBank/DDBJ whole genome shotgun (WGS) entry which is preliminary data.</text>
</comment>
<dbReference type="InterPro" id="IPR036600">
    <property type="entry name" value="PAH_sf"/>
</dbReference>
<dbReference type="GO" id="GO:0003714">
    <property type="term" value="F:transcription corepressor activity"/>
    <property type="evidence" value="ECO:0007669"/>
    <property type="project" value="InterPro"/>
</dbReference>
<dbReference type="Gene3D" id="1.20.1160.11">
    <property type="entry name" value="Paired amphipathic helix"/>
    <property type="match status" value="1"/>
</dbReference>
<feature type="compositionally biased region" description="Basic and acidic residues" evidence="5">
    <location>
        <begin position="1019"/>
        <end position="1030"/>
    </location>
</feature>
<keyword evidence="3 4" id="KW-0539">Nucleus</keyword>
<evidence type="ECO:0000256" key="1">
    <source>
        <dbReference type="ARBA" id="ARBA00004123"/>
    </source>
</evidence>
<comment type="subcellular location">
    <subcellularLocation>
        <location evidence="1 4">Nucleus</location>
    </subcellularLocation>
</comment>
<feature type="domain" description="Histone deacetylase interacting" evidence="6">
    <location>
        <begin position="382"/>
        <end position="485"/>
    </location>
</feature>
<keyword evidence="8" id="KW-1185">Reference proteome</keyword>
<dbReference type="SUPFAM" id="SSF47762">
    <property type="entry name" value="PAH2 domain"/>
    <property type="match status" value="1"/>
</dbReference>
<dbReference type="AlphaFoldDB" id="A0A9W7KWX6"/>
<name>A0A9W7KWX6_9STRA</name>
<dbReference type="Pfam" id="PF02671">
    <property type="entry name" value="PAH"/>
    <property type="match status" value="1"/>
</dbReference>
<dbReference type="GO" id="GO:0005634">
    <property type="term" value="C:nucleus"/>
    <property type="evidence" value="ECO:0007669"/>
    <property type="project" value="UniProtKB-SubCell"/>
</dbReference>
<dbReference type="InterPro" id="IPR003822">
    <property type="entry name" value="PAH"/>
</dbReference>
<dbReference type="EMBL" id="BRXW01000209">
    <property type="protein sequence ID" value="GMI14240.1"/>
    <property type="molecule type" value="Genomic_DNA"/>
</dbReference>
<proteinExistence type="predicted"/>
<feature type="region of interest" description="Disordered" evidence="5">
    <location>
        <begin position="370"/>
        <end position="391"/>
    </location>
</feature>
<evidence type="ECO:0000313" key="8">
    <source>
        <dbReference type="Proteomes" id="UP001165122"/>
    </source>
</evidence>
<feature type="region of interest" description="Disordered" evidence="5">
    <location>
        <begin position="853"/>
        <end position="874"/>
    </location>
</feature>
<feature type="compositionally biased region" description="Basic residues" evidence="5">
    <location>
        <begin position="797"/>
        <end position="810"/>
    </location>
</feature>
<organism evidence="7 8">
    <name type="scientific">Triparma laevis f. longispina</name>
    <dbReference type="NCBI Taxonomy" id="1714387"/>
    <lineage>
        <taxon>Eukaryota</taxon>
        <taxon>Sar</taxon>
        <taxon>Stramenopiles</taxon>
        <taxon>Ochrophyta</taxon>
        <taxon>Bolidophyceae</taxon>
        <taxon>Parmales</taxon>
        <taxon>Triparmaceae</taxon>
        <taxon>Triparma</taxon>
    </lineage>
</organism>
<dbReference type="OrthoDB" id="195893at2759"/>
<gene>
    <name evidence="7" type="ORF">TrLO_g13069</name>
</gene>
<dbReference type="SMART" id="SM00761">
    <property type="entry name" value="HDAC_interact"/>
    <property type="match status" value="1"/>
</dbReference>
<evidence type="ECO:0000256" key="2">
    <source>
        <dbReference type="ARBA" id="ARBA00022737"/>
    </source>
</evidence>